<feature type="transmembrane region" description="Helical" evidence="2">
    <location>
        <begin position="157"/>
        <end position="178"/>
    </location>
</feature>
<evidence type="ECO:0000256" key="2">
    <source>
        <dbReference type="SAM" id="Phobius"/>
    </source>
</evidence>
<feature type="transmembrane region" description="Helical" evidence="2">
    <location>
        <begin position="114"/>
        <end position="137"/>
    </location>
</feature>
<gene>
    <name evidence="3" type="ORF">RDB_LOCUS128695</name>
</gene>
<accession>A0A8H3I3A7</accession>
<evidence type="ECO:0008006" key="5">
    <source>
        <dbReference type="Google" id="ProtNLM"/>
    </source>
</evidence>
<name>A0A8H3I3A7_9AGAM</name>
<dbReference type="PANTHER" id="PTHR40465:SF1">
    <property type="entry name" value="DUF6534 DOMAIN-CONTAINING PROTEIN"/>
    <property type="match status" value="1"/>
</dbReference>
<feature type="transmembrane region" description="Helical" evidence="2">
    <location>
        <begin position="190"/>
        <end position="215"/>
    </location>
</feature>
<protein>
    <recommendedName>
        <fullName evidence="5">Transmembrane protein</fullName>
    </recommendedName>
</protein>
<comment type="caution">
    <text evidence="3">The sequence shown here is derived from an EMBL/GenBank/DDBJ whole genome shotgun (WGS) entry which is preliminary data.</text>
</comment>
<dbReference type="AlphaFoldDB" id="A0A8H3I3A7"/>
<dbReference type="Proteomes" id="UP000663827">
    <property type="component" value="Unassembled WGS sequence"/>
</dbReference>
<evidence type="ECO:0000313" key="3">
    <source>
        <dbReference type="EMBL" id="CAE7191851.1"/>
    </source>
</evidence>
<feature type="region of interest" description="Disordered" evidence="1">
    <location>
        <begin position="307"/>
        <end position="347"/>
    </location>
</feature>
<feature type="transmembrane region" description="Helical" evidence="2">
    <location>
        <begin position="48"/>
        <end position="69"/>
    </location>
</feature>
<dbReference type="EMBL" id="CAJNJQ010003107">
    <property type="protein sequence ID" value="CAE7191851.1"/>
    <property type="molecule type" value="Genomic_DNA"/>
</dbReference>
<sequence length="347" mass="37768">MAPWNFFHMSQDMMVLGSLLHCAFQGVLVALLPGVMSRERGESWQFKTHIVVVNSLALGQTVIAGMPAFSSNSNGRSTGVRAPGFLPPLFNAFLAALVQGFYILRCWRILGRRWLYILPYLSLWLLATGANFAMSVLNSNEIDSDNKSDRQRIALGLWAFSSLVVDFLMTITTGFYLYKTRTGSSGYHQGVFFTAWNIIWAAAVPPMALIVAVIIDGYLISESDHGVATFLADLSGKIYALSLMITLAGRGYVRQKLSEVNIGRMSSGGTAPNRSVHNDFAGTRTRSVRYQQDQVLSGGVVTVQLDDLTSNTNRATGDGQGDNNESDGEAAPSQYSKVSFGLPPALS</sequence>
<evidence type="ECO:0000313" key="4">
    <source>
        <dbReference type="Proteomes" id="UP000663827"/>
    </source>
</evidence>
<feature type="transmembrane region" description="Helical" evidence="2">
    <location>
        <begin position="13"/>
        <end position="36"/>
    </location>
</feature>
<keyword evidence="2" id="KW-0472">Membrane</keyword>
<evidence type="ECO:0000256" key="1">
    <source>
        <dbReference type="SAM" id="MobiDB-lite"/>
    </source>
</evidence>
<dbReference type="PANTHER" id="PTHR40465">
    <property type="entry name" value="CHROMOSOME 1, WHOLE GENOME SHOTGUN SEQUENCE"/>
    <property type="match status" value="1"/>
</dbReference>
<feature type="transmembrane region" description="Helical" evidence="2">
    <location>
        <begin position="227"/>
        <end position="248"/>
    </location>
</feature>
<organism evidence="3 4">
    <name type="scientific">Rhizoctonia solani</name>
    <dbReference type="NCBI Taxonomy" id="456999"/>
    <lineage>
        <taxon>Eukaryota</taxon>
        <taxon>Fungi</taxon>
        <taxon>Dikarya</taxon>
        <taxon>Basidiomycota</taxon>
        <taxon>Agaricomycotina</taxon>
        <taxon>Agaricomycetes</taxon>
        <taxon>Cantharellales</taxon>
        <taxon>Ceratobasidiaceae</taxon>
        <taxon>Rhizoctonia</taxon>
    </lineage>
</organism>
<reference evidence="3" key="1">
    <citation type="submission" date="2021-01" db="EMBL/GenBank/DDBJ databases">
        <authorList>
            <person name="Kaushik A."/>
        </authorList>
    </citation>
    <scope>NUCLEOTIDE SEQUENCE</scope>
    <source>
        <strain evidence="3">AG5</strain>
    </source>
</reference>
<keyword evidence="2" id="KW-1133">Transmembrane helix</keyword>
<proteinExistence type="predicted"/>
<keyword evidence="2" id="KW-0812">Transmembrane</keyword>
<feature type="transmembrane region" description="Helical" evidence="2">
    <location>
        <begin position="89"/>
        <end position="107"/>
    </location>
</feature>